<gene>
    <name evidence="5" type="ORF">PCOS0759_LOCUS8274</name>
</gene>
<evidence type="ECO:0000259" key="4">
    <source>
        <dbReference type="PROSITE" id="PS50048"/>
    </source>
</evidence>
<proteinExistence type="predicted"/>
<dbReference type="SUPFAM" id="SSF57701">
    <property type="entry name" value="Zn2/Cys6 DNA-binding domain"/>
    <property type="match status" value="1"/>
</dbReference>
<feature type="region of interest" description="Disordered" evidence="3">
    <location>
        <begin position="95"/>
        <end position="154"/>
    </location>
</feature>
<organism evidence="5">
    <name type="scientific">Percolomonas cosmopolitus</name>
    <dbReference type="NCBI Taxonomy" id="63605"/>
    <lineage>
        <taxon>Eukaryota</taxon>
        <taxon>Discoba</taxon>
        <taxon>Heterolobosea</taxon>
        <taxon>Tetramitia</taxon>
        <taxon>Eutetramitia</taxon>
        <taxon>Percolomonadidae</taxon>
        <taxon>Percolomonas</taxon>
    </lineage>
</organism>
<feature type="region of interest" description="Disordered" evidence="3">
    <location>
        <begin position="169"/>
        <end position="200"/>
    </location>
</feature>
<sequence>MAATTNNSLSPLSSHTPTSAAATGSKRKRSKYTRRACTLCKMAHAKCGHERPCKRCVSMGRADECIDAERKKRRRRQKFDGQFFDLKDLIPKIRSLPEWDPNDPRMRPYEELEHPESSSSSIPHIGDNSHLEDDHQYDEHSPEDSPYMPSNQDDQCFHQDAVHMIQHLAQKPSTARAQPDQKQTPTTATTTTTPTFASFDSDMLNLDDLSRDTTVGGGSQGVVDTDDSFLLNLDDDQLHSENKSWMPTDAHMSSSLDESHIDSHSGNITQTAHRHMHSSDDEQKASSENVPHSSSTTLQVYQPQLHQETHLQVDSRTTNKDDDNQQLMQAIEGGNLERFSPELVQQLVFMYLKQRDELNQLRSTIGYLQNMIANFVLQQQASNANGNSPLPSSQVGGFDSFPRESEW</sequence>
<feature type="region of interest" description="Disordered" evidence="3">
    <location>
        <begin position="1"/>
        <end position="33"/>
    </location>
</feature>
<feature type="region of interest" description="Disordered" evidence="3">
    <location>
        <begin position="241"/>
        <end position="297"/>
    </location>
</feature>
<dbReference type="PANTHER" id="PTHR47659">
    <property type="entry name" value="ZN(II)2CYS6 TRANSCRIPTION FACTOR (EUROFUNG)-RELATED"/>
    <property type="match status" value="1"/>
</dbReference>
<dbReference type="PANTHER" id="PTHR47659:SF1">
    <property type="entry name" value="TRANSCRIPTION ACTIVATOR OF GLUCONEOGENESIS ERT1"/>
    <property type="match status" value="1"/>
</dbReference>
<reference evidence="5" key="1">
    <citation type="submission" date="2021-01" db="EMBL/GenBank/DDBJ databases">
        <authorList>
            <person name="Corre E."/>
            <person name="Pelletier E."/>
            <person name="Niang G."/>
            <person name="Scheremetjew M."/>
            <person name="Finn R."/>
            <person name="Kale V."/>
            <person name="Holt S."/>
            <person name="Cochrane G."/>
            <person name="Meng A."/>
            <person name="Brown T."/>
            <person name="Cohen L."/>
        </authorList>
    </citation>
    <scope>NUCLEOTIDE SEQUENCE</scope>
    <source>
        <strain evidence="5">WS</strain>
    </source>
</reference>
<feature type="compositionally biased region" description="Polar residues" evidence="3">
    <location>
        <begin position="171"/>
        <end position="183"/>
    </location>
</feature>
<dbReference type="InterPro" id="IPR036864">
    <property type="entry name" value="Zn2-C6_fun-type_DNA-bd_sf"/>
</dbReference>
<evidence type="ECO:0000256" key="3">
    <source>
        <dbReference type="SAM" id="MobiDB-lite"/>
    </source>
</evidence>
<accession>A0A7S1PIS5</accession>
<protein>
    <recommendedName>
        <fullName evidence="4">Zn(2)-C6 fungal-type domain-containing protein</fullName>
    </recommendedName>
</protein>
<name>A0A7S1PIS5_9EUKA</name>
<dbReference type="GO" id="GO:0000981">
    <property type="term" value="F:DNA-binding transcription factor activity, RNA polymerase II-specific"/>
    <property type="evidence" value="ECO:0007669"/>
    <property type="project" value="InterPro"/>
</dbReference>
<dbReference type="InterPro" id="IPR001138">
    <property type="entry name" value="Zn2Cys6_DnaBD"/>
</dbReference>
<dbReference type="AlphaFoldDB" id="A0A7S1PIS5"/>
<dbReference type="EMBL" id="HBGD01010072">
    <property type="protein sequence ID" value="CAD9085020.1"/>
    <property type="molecule type" value="Transcribed_RNA"/>
</dbReference>
<feature type="compositionally biased region" description="Basic and acidic residues" evidence="3">
    <location>
        <begin position="127"/>
        <end position="143"/>
    </location>
</feature>
<dbReference type="PROSITE" id="PS00463">
    <property type="entry name" value="ZN2_CY6_FUNGAL_1"/>
    <property type="match status" value="1"/>
</dbReference>
<feature type="region of interest" description="Disordered" evidence="3">
    <location>
        <begin position="384"/>
        <end position="407"/>
    </location>
</feature>
<feature type="compositionally biased region" description="Basic and acidic residues" evidence="3">
    <location>
        <begin position="95"/>
        <end position="116"/>
    </location>
</feature>
<evidence type="ECO:0000256" key="2">
    <source>
        <dbReference type="ARBA" id="ARBA00023242"/>
    </source>
</evidence>
<dbReference type="GO" id="GO:0008270">
    <property type="term" value="F:zinc ion binding"/>
    <property type="evidence" value="ECO:0007669"/>
    <property type="project" value="InterPro"/>
</dbReference>
<keyword evidence="1" id="KW-0479">Metal-binding</keyword>
<dbReference type="InterPro" id="IPR050335">
    <property type="entry name" value="ERT1_acuK_gluconeogen_tf"/>
</dbReference>
<evidence type="ECO:0000313" key="5">
    <source>
        <dbReference type="EMBL" id="CAD9085020.1"/>
    </source>
</evidence>
<feature type="compositionally biased region" description="Polar residues" evidence="3">
    <location>
        <begin position="384"/>
        <end position="395"/>
    </location>
</feature>
<dbReference type="SMART" id="SM00066">
    <property type="entry name" value="GAL4"/>
    <property type="match status" value="1"/>
</dbReference>
<feature type="compositionally biased region" description="Low complexity" evidence="3">
    <location>
        <begin position="1"/>
        <end position="23"/>
    </location>
</feature>
<evidence type="ECO:0000256" key="1">
    <source>
        <dbReference type="ARBA" id="ARBA00022723"/>
    </source>
</evidence>
<feature type="compositionally biased region" description="Polar residues" evidence="3">
    <location>
        <begin position="286"/>
        <end position="297"/>
    </location>
</feature>
<dbReference type="CDD" id="cd00067">
    <property type="entry name" value="GAL4"/>
    <property type="match status" value="1"/>
</dbReference>
<keyword evidence="2" id="KW-0539">Nucleus</keyword>
<feature type="domain" description="Zn(2)-C6 fungal-type" evidence="4">
    <location>
        <begin position="36"/>
        <end position="65"/>
    </location>
</feature>
<feature type="compositionally biased region" description="Low complexity" evidence="3">
    <location>
        <begin position="184"/>
        <end position="200"/>
    </location>
</feature>
<dbReference type="PROSITE" id="PS50048">
    <property type="entry name" value="ZN2_CY6_FUNGAL_2"/>
    <property type="match status" value="1"/>
</dbReference>